<keyword evidence="3" id="KW-1185">Reference proteome</keyword>
<evidence type="ECO:0000313" key="3">
    <source>
        <dbReference type="Proteomes" id="UP001152797"/>
    </source>
</evidence>
<dbReference type="AlphaFoldDB" id="A0A9P1GLP3"/>
<gene>
    <name evidence="1" type="ORF">C1SCF055_LOCUS40785</name>
</gene>
<proteinExistence type="predicted"/>
<dbReference type="EMBL" id="CAMXCT020006561">
    <property type="protein sequence ID" value="CAL1169377.1"/>
    <property type="molecule type" value="Genomic_DNA"/>
</dbReference>
<sequence length="98" mass="10868">MCRTRPNDVDKVLAGYAKLIADGASCKHIVQIARDEVEANPRATDAMREFSNIRESDAEVGARRVLCKYGLTTPVAATKAINITLTFLYRNGLWIREG</sequence>
<protein>
    <submittedName>
        <fullName evidence="1">Uncharacterized protein</fullName>
    </submittedName>
</protein>
<evidence type="ECO:0000313" key="1">
    <source>
        <dbReference type="EMBL" id="CAI4016002.1"/>
    </source>
</evidence>
<name>A0A9P1GLP3_9DINO</name>
<dbReference type="EMBL" id="CAMXCT030006561">
    <property type="protein sequence ID" value="CAL4803314.1"/>
    <property type="molecule type" value="Genomic_DNA"/>
</dbReference>
<reference evidence="2" key="2">
    <citation type="submission" date="2024-04" db="EMBL/GenBank/DDBJ databases">
        <authorList>
            <person name="Chen Y."/>
            <person name="Shah S."/>
            <person name="Dougan E. K."/>
            <person name="Thang M."/>
            <person name="Chan C."/>
        </authorList>
    </citation>
    <scope>NUCLEOTIDE SEQUENCE [LARGE SCALE GENOMIC DNA]</scope>
</reference>
<accession>A0A9P1GLP3</accession>
<dbReference type="EMBL" id="CAMXCT010006561">
    <property type="protein sequence ID" value="CAI4016002.1"/>
    <property type="molecule type" value="Genomic_DNA"/>
</dbReference>
<comment type="caution">
    <text evidence="1">The sequence shown here is derived from an EMBL/GenBank/DDBJ whole genome shotgun (WGS) entry which is preliminary data.</text>
</comment>
<organism evidence="1">
    <name type="scientific">Cladocopium goreaui</name>
    <dbReference type="NCBI Taxonomy" id="2562237"/>
    <lineage>
        <taxon>Eukaryota</taxon>
        <taxon>Sar</taxon>
        <taxon>Alveolata</taxon>
        <taxon>Dinophyceae</taxon>
        <taxon>Suessiales</taxon>
        <taxon>Symbiodiniaceae</taxon>
        <taxon>Cladocopium</taxon>
    </lineage>
</organism>
<evidence type="ECO:0000313" key="2">
    <source>
        <dbReference type="EMBL" id="CAL1169377.1"/>
    </source>
</evidence>
<dbReference type="Proteomes" id="UP001152797">
    <property type="component" value="Unassembled WGS sequence"/>
</dbReference>
<reference evidence="1" key="1">
    <citation type="submission" date="2022-10" db="EMBL/GenBank/DDBJ databases">
        <authorList>
            <person name="Chen Y."/>
            <person name="Dougan E. K."/>
            <person name="Chan C."/>
            <person name="Rhodes N."/>
            <person name="Thang M."/>
        </authorList>
    </citation>
    <scope>NUCLEOTIDE SEQUENCE</scope>
</reference>